<evidence type="ECO:0000313" key="3">
    <source>
        <dbReference type="Proteomes" id="UP000789390"/>
    </source>
</evidence>
<comment type="caution">
    <text evidence="2">The sequence shown here is derived from an EMBL/GenBank/DDBJ whole genome shotgun (WGS) entry which is preliminary data.</text>
</comment>
<dbReference type="AlphaFoldDB" id="A0A8J2RRV6"/>
<evidence type="ECO:0000313" key="2">
    <source>
        <dbReference type="EMBL" id="CAH0106910.1"/>
    </source>
</evidence>
<sequence>MSFQVMEISIMRSVGGTIKEVYKNLVLLRFRTQSSLVEPYRTDYSSSLPLQTKMKLALIFLSALVVITHQQFQSQPGGGRPWWSPYSYPQLLPSVVTNHQEIYYNNFQDDIPLSSFRRFRPTSPVSYFTQNADLHPSFTPDEYQRDFNEAEEFPDTQSRKKISNNIRPRPLSNKLPHQQKQRFFYNYYTNVNSILTKTATFTLTSTLSLTTVQSCIAAAKFKDDAAKQRLVVGSAGSSKLSRKKRSLKSIPRKHCIMQTALPSLDGIRESRQLLADSSFDHISGSLSTEKLLMRAKRFFKYSVTSVTVTTYSLLSATVTKTVAIGDDAAVLCLPSGWTVC</sequence>
<reference evidence="2" key="1">
    <citation type="submission" date="2021-11" db="EMBL/GenBank/DDBJ databases">
        <authorList>
            <person name="Schell T."/>
        </authorList>
    </citation>
    <scope>NUCLEOTIDE SEQUENCE</scope>
    <source>
        <strain evidence="2">M5</strain>
    </source>
</reference>
<name>A0A8J2RRV6_9CRUS</name>
<dbReference type="OrthoDB" id="6361391at2759"/>
<evidence type="ECO:0000256" key="1">
    <source>
        <dbReference type="SAM" id="MobiDB-lite"/>
    </source>
</evidence>
<proteinExistence type="predicted"/>
<dbReference type="Proteomes" id="UP000789390">
    <property type="component" value="Unassembled WGS sequence"/>
</dbReference>
<dbReference type="EMBL" id="CAKKLH010000237">
    <property type="protein sequence ID" value="CAH0106910.1"/>
    <property type="molecule type" value="Genomic_DNA"/>
</dbReference>
<gene>
    <name evidence="2" type="ORF">DGAL_LOCUS10074</name>
</gene>
<feature type="region of interest" description="Disordered" evidence="1">
    <location>
        <begin position="150"/>
        <end position="173"/>
    </location>
</feature>
<protein>
    <submittedName>
        <fullName evidence="2">Uncharacterized protein</fullName>
    </submittedName>
</protein>
<keyword evidence="3" id="KW-1185">Reference proteome</keyword>
<accession>A0A8J2RRV6</accession>
<organism evidence="2 3">
    <name type="scientific">Daphnia galeata</name>
    <dbReference type="NCBI Taxonomy" id="27404"/>
    <lineage>
        <taxon>Eukaryota</taxon>
        <taxon>Metazoa</taxon>
        <taxon>Ecdysozoa</taxon>
        <taxon>Arthropoda</taxon>
        <taxon>Crustacea</taxon>
        <taxon>Branchiopoda</taxon>
        <taxon>Diplostraca</taxon>
        <taxon>Cladocera</taxon>
        <taxon>Anomopoda</taxon>
        <taxon>Daphniidae</taxon>
        <taxon>Daphnia</taxon>
    </lineage>
</organism>